<dbReference type="EMBL" id="JALJOR010000009">
    <property type="protein sequence ID" value="KAK9811413.1"/>
    <property type="molecule type" value="Genomic_DNA"/>
</dbReference>
<reference evidence="1 2" key="1">
    <citation type="journal article" date="2024" name="Nat. Commun.">
        <title>Phylogenomics reveals the evolutionary origins of lichenization in chlorophyte algae.</title>
        <authorList>
            <person name="Puginier C."/>
            <person name="Libourel C."/>
            <person name="Otte J."/>
            <person name="Skaloud P."/>
            <person name="Haon M."/>
            <person name="Grisel S."/>
            <person name="Petersen M."/>
            <person name="Berrin J.G."/>
            <person name="Delaux P.M."/>
            <person name="Dal Grande F."/>
            <person name="Keller J."/>
        </authorList>
    </citation>
    <scope>NUCLEOTIDE SEQUENCE [LARGE SCALE GENOMIC DNA]</scope>
    <source>
        <strain evidence="1 2">SAG 2043</strain>
    </source>
</reference>
<dbReference type="InterPro" id="IPR038136">
    <property type="entry name" value="CofD-like_dom_sf"/>
</dbReference>
<dbReference type="AlphaFoldDB" id="A0AAW1PNH4"/>
<organism evidence="1 2">
    <name type="scientific">[Myrmecia] bisecta</name>
    <dbReference type="NCBI Taxonomy" id="41462"/>
    <lineage>
        <taxon>Eukaryota</taxon>
        <taxon>Viridiplantae</taxon>
        <taxon>Chlorophyta</taxon>
        <taxon>core chlorophytes</taxon>
        <taxon>Trebouxiophyceae</taxon>
        <taxon>Trebouxiales</taxon>
        <taxon>Trebouxiaceae</taxon>
        <taxon>Myrmecia</taxon>
    </lineage>
</organism>
<sequence length="513" mass="55328">MSIWTIGCIPPAAFVSALERWGWSATLQARDRERAAAVCQLTRAASSFVCAAEGHSVDQEECECPAEMPPALVVFSGGTAFNSVAGVLQQLTTRVAHIMPVSDDGGSTAEIVRVLGGPAVGDIRSRCLRLADDSDEEGKAVRELLAHRLSSASAQEAKAEWYQIVEGDHALWAGISEAYKHTIRAFLVYFHTQIQRHSTERFNFRNGSVGNFFFAGARLFFRSLEAAIFLFSRVARIPEGSVVLPAICTEERITLGAQLVDGSVIRGQNQISHPTVAAESPGPNRVDKHSLGPPLPEPIQRIFYLSSEGTNQEHEVFPPPNPPVLTHLEHADAIIYGMGSLYTSICPSLILPGVGEHIAWRDCPKILILNGSHDRETSACRAHKGPMAATDIVQAVCDTLNRRCARRGDELHHTADAYVTALLVPRGGGIEVDREGLSHLGIRRVVDVDSLQDSSGNCIFDPSALVAAIRDIVEASTVRQAGSNGASSSRVPAHQSAVMHQALAAVTLHQSKQ</sequence>
<keyword evidence="2" id="KW-1185">Reference proteome</keyword>
<evidence type="ECO:0000313" key="1">
    <source>
        <dbReference type="EMBL" id="KAK9811413.1"/>
    </source>
</evidence>
<name>A0AAW1PNH4_9CHLO</name>
<comment type="caution">
    <text evidence="1">The sequence shown here is derived from an EMBL/GenBank/DDBJ whole genome shotgun (WGS) entry which is preliminary data.</text>
</comment>
<protein>
    <submittedName>
        <fullName evidence="1">Uncharacterized protein</fullName>
    </submittedName>
</protein>
<accession>A0AAW1PNH4</accession>
<dbReference type="PANTHER" id="PTHR31240">
    <property type="entry name" value="MATERNAL EFFECT EMBRYO ARREST 18"/>
    <property type="match status" value="1"/>
</dbReference>
<proteinExistence type="predicted"/>
<dbReference type="Gene3D" id="3.40.50.10680">
    <property type="entry name" value="CofD-like domains"/>
    <property type="match status" value="1"/>
</dbReference>
<dbReference type="InterPro" id="IPR002882">
    <property type="entry name" value="CofD"/>
</dbReference>
<dbReference type="SUPFAM" id="SSF142338">
    <property type="entry name" value="CofD-like"/>
    <property type="match status" value="1"/>
</dbReference>
<gene>
    <name evidence="1" type="ORF">WJX72_003619</name>
</gene>
<dbReference type="Proteomes" id="UP001489004">
    <property type="component" value="Unassembled WGS sequence"/>
</dbReference>
<dbReference type="Pfam" id="PF01933">
    <property type="entry name" value="CofD"/>
    <property type="match status" value="1"/>
</dbReference>
<dbReference type="GO" id="GO:0043743">
    <property type="term" value="F:LPPG:FO 2-phospho-L-lactate transferase activity"/>
    <property type="evidence" value="ECO:0007669"/>
    <property type="project" value="InterPro"/>
</dbReference>
<evidence type="ECO:0000313" key="2">
    <source>
        <dbReference type="Proteomes" id="UP001489004"/>
    </source>
</evidence>
<dbReference type="CDD" id="cd07187">
    <property type="entry name" value="YvcK_like"/>
    <property type="match status" value="1"/>
</dbReference>
<dbReference type="PANTHER" id="PTHR31240:SF0">
    <property type="entry name" value="MATERNAL EFFECT EMBRYO ARREST 18"/>
    <property type="match status" value="1"/>
</dbReference>